<evidence type="ECO:0000313" key="1">
    <source>
        <dbReference type="EMBL" id="CAH2107136.1"/>
    </source>
</evidence>
<gene>
    <name evidence="1" type="ORF">EEDITHA_LOCUS21190</name>
</gene>
<keyword evidence="2" id="KW-1185">Reference proteome</keyword>
<organism evidence="1 2">
    <name type="scientific">Euphydryas editha</name>
    <name type="common">Edith's checkerspot</name>
    <dbReference type="NCBI Taxonomy" id="104508"/>
    <lineage>
        <taxon>Eukaryota</taxon>
        <taxon>Metazoa</taxon>
        <taxon>Ecdysozoa</taxon>
        <taxon>Arthropoda</taxon>
        <taxon>Hexapoda</taxon>
        <taxon>Insecta</taxon>
        <taxon>Pterygota</taxon>
        <taxon>Neoptera</taxon>
        <taxon>Endopterygota</taxon>
        <taxon>Lepidoptera</taxon>
        <taxon>Glossata</taxon>
        <taxon>Ditrysia</taxon>
        <taxon>Papilionoidea</taxon>
        <taxon>Nymphalidae</taxon>
        <taxon>Nymphalinae</taxon>
        <taxon>Euphydryas</taxon>
    </lineage>
</organism>
<protein>
    <submittedName>
        <fullName evidence="1">Uncharacterized protein</fullName>
    </submittedName>
</protein>
<evidence type="ECO:0000313" key="2">
    <source>
        <dbReference type="Proteomes" id="UP001153954"/>
    </source>
</evidence>
<comment type="caution">
    <text evidence="1">The sequence shown here is derived from an EMBL/GenBank/DDBJ whole genome shotgun (WGS) entry which is preliminary data.</text>
</comment>
<dbReference type="EMBL" id="CAKOGL010000030">
    <property type="protein sequence ID" value="CAH2107136.1"/>
    <property type="molecule type" value="Genomic_DNA"/>
</dbReference>
<accession>A0AAU9VCS6</accession>
<dbReference type="Proteomes" id="UP001153954">
    <property type="component" value="Unassembled WGS sequence"/>
</dbReference>
<sequence>MDRLIPEQRLKFFIEIMTTFTLNDNVHPVRRRSVRTEEAVTAAQINQFVAVLRNWGCVLPLYKKKLRKYLGLKVFKIQLGQELKPNVYGMRR</sequence>
<dbReference type="AlphaFoldDB" id="A0AAU9VCS6"/>
<proteinExistence type="predicted"/>
<reference evidence="1" key="1">
    <citation type="submission" date="2022-03" db="EMBL/GenBank/DDBJ databases">
        <authorList>
            <person name="Tunstrom K."/>
        </authorList>
    </citation>
    <scope>NUCLEOTIDE SEQUENCE</scope>
</reference>
<name>A0AAU9VCS6_EUPED</name>